<proteinExistence type="inferred from homology"/>
<feature type="compositionally biased region" description="Polar residues" evidence="6">
    <location>
        <begin position="36"/>
        <end position="50"/>
    </location>
</feature>
<dbReference type="GO" id="GO:0052923">
    <property type="term" value="F:all-trans-nonaprenyl-diphosphate synthase (geranyl-diphosphate specific) activity"/>
    <property type="evidence" value="ECO:0007669"/>
    <property type="project" value="UniProtKB-EC"/>
</dbReference>
<dbReference type="Pfam" id="PF00348">
    <property type="entry name" value="polyprenyl_synt"/>
    <property type="match status" value="1"/>
</dbReference>
<comment type="similarity">
    <text evidence="2">Belongs to the FPP/GGPP synthase family.</text>
</comment>
<accession>A0A517SN09</accession>
<dbReference type="InterPro" id="IPR008949">
    <property type="entry name" value="Isoprenoid_synthase_dom_sf"/>
</dbReference>
<dbReference type="EC" id="2.5.1.84" evidence="7"/>
<evidence type="ECO:0000256" key="4">
    <source>
        <dbReference type="ARBA" id="ARBA00022723"/>
    </source>
</evidence>
<dbReference type="InParanoid" id="A0A517SN09"/>
<gene>
    <name evidence="7" type="primary">sdsA</name>
    <name evidence="7" type="ORF">Pan44_55780</name>
</gene>
<dbReference type="PANTHER" id="PTHR12001:SF69">
    <property type="entry name" value="ALL TRANS-POLYPRENYL-DIPHOSPHATE SYNTHASE PDSS1"/>
    <property type="match status" value="1"/>
</dbReference>
<evidence type="ECO:0000256" key="2">
    <source>
        <dbReference type="ARBA" id="ARBA00006706"/>
    </source>
</evidence>
<name>A0A517SN09_9PLAN</name>
<dbReference type="Proteomes" id="UP000315700">
    <property type="component" value="Chromosome"/>
</dbReference>
<dbReference type="PANTHER" id="PTHR12001">
    <property type="entry name" value="GERANYLGERANYL PYROPHOSPHATE SYNTHASE"/>
    <property type="match status" value="1"/>
</dbReference>
<evidence type="ECO:0000313" key="8">
    <source>
        <dbReference type="Proteomes" id="UP000315700"/>
    </source>
</evidence>
<organism evidence="7 8">
    <name type="scientific">Caulifigura coniformis</name>
    <dbReference type="NCBI Taxonomy" id="2527983"/>
    <lineage>
        <taxon>Bacteria</taxon>
        <taxon>Pseudomonadati</taxon>
        <taxon>Planctomycetota</taxon>
        <taxon>Planctomycetia</taxon>
        <taxon>Planctomycetales</taxon>
        <taxon>Planctomycetaceae</taxon>
        <taxon>Caulifigura</taxon>
    </lineage>
</organism>
<comment type="cofactor">
    <cofactor evidence="1">
        <name>Mg(2+)</name>
        <dbReference type="ChEBI" id="CHEBI:18420"/>
    </cofactor>
</comment>
<evidence type="ECO:0000256" key="3">
    <source>
        <dbReference type="ARBA" id="ARBA00022679"/>
    </source>
</evidence>
<evidence type="ECO:0000256" key="1">
    <source>
        <dbReference type="ARBA" id="ARBA00001946"/>
    </source>
</evidence>
<dbReference type="InterPro" id="IPR000092">
    <property type="entry name" value="Polyprenyl_synt"/>
</dbReference>
<dbReference type="SUPFAM" id="SSF48576">
    <property type="entry name" value="Terpenoid synthases"/>
    <property type="match status" value="1"/>
</dbReference>
<keyword evidence="5" id="KW-0460">Magnesium</keyword>
<dbReference type="EMBL" id="CP036271">
    <property type="protein sequence ID" value="QDT57509.1"/>
    <property type="molecule type" value="Genomic_DNA"/>
</dbReference>
<keyword evidence="3 7" id="KW-0808">Transferase</keyword>
<dbReference type="SFLD" id="SFLDS00005">
    <property type="entry name" value="Isoprenoid_Synthase_Type_I"/>
    <property type="match status" value="1"/>
</dbReference>
<feature type="region of interest" description="Disordered" evidence="6">
    <location>
        <begin position="1"/>
        <end position="55"/>
    </location>
</feature>
<keyword evidence="8" id="KW-1185">Reference proteome</keyword>
<evidence type="ECO:0000256" key="6">
    <source>
        <dbReference type="SAM" id="MobiDB-lite"/>
    </source>
</evidence>
<dbReference type="KEGG" id="ccos:Pan44_55780"/>
<keyword evidence="4" id="KW-0479">Metal-binding</keyword>
<feature type="compositionally biased region" description="Low complexity" evidence="6">
    <location>
        <begin position="14"/>
        <end position="26"/>
    </location>
</feature>
<evidence type="ECO:0000313" key="7">
    <source>
        <dbReference type="EMBL" id="QDT57509.1"/>
    </source>
</evidence>
<sequence length="604" mass="64665">MKEAPLDNAAPHGAVAAKNASSAARSRGPEAHGVSATGSSRSGRNGTFSTMAFPDPPAIRSQLADAAERHAAGLRSGDASTKPQLERLARVVLSDCNQPDKYLGYVMVLLGNLTRRDQFLAVPFSRRLLLHPPGELATTGPLNSLLKRAEQLGYQVLSAEATHDVLGRLLEGRVDAILGLASLEDLERAFDHSVLSGVASFAVPLPLRPPVADDLEGSWLTDVLETQVSARVQEPDGYLAAMRAAARLFREDFERLLPRIHSKTPAAARTPLGMTEDAAYDWLANGGKRFRPFITLAAFDAASGGGLLSGSKADGQPFSDAVCRVAMAIEAFHKASLVHDDIQDDDLFRYGRQTLHRSHGVGPAINIGDYLIGLGYRLVNSCRGELGTDVASDIIESMSQAHLHLCDGQGAEMAWRDHPDWSLTPADAVQMYALKTSPAFEAAMFAGLRLAAPAEGYRDTVTEFCRELGVGFQIVNDLGDWVGDSNNKMVAGQDALALRPTVLLALALGAATDAQRQEIRSRLESEVNDAEQLERLRGLFAELGAFPAAARMVVASRARAQALADSVQPARLRQLFQFLLDTVLPADQPIGLLLENGATADAAS</sequence>
<evidence type="ECO:0000256" key="5">
    <source>
        <dbReference type="ARBA" id="ARBA00022842"/>
    </source>
</evidence>
<dbReference type="GO" id="GO:0008299">
    <property type="term" value="P:isoprenoid biosynthetic process"/>
    <property type="evidence" value="ECO:0007669"/>
    <property type="project" value="InterPro"/>
</dbReference>
<reference evidence="7 8" key="1">
    <citation type="submission" date="2019-02" db="EMBL/GenBank/DDBJ databases">
        <title>Deep-cultivation of Planctomycetes and their phenomic and genomic characterization uncovers novel biology.</title>
        <authorList>
            <person name="Wiegand S."/>
            <person name="Jogler M."/>
            <person name="Boedeker C."/>
            <person name="Pinto D."/>
            <person name="Vollmers J."/>
            <person name="Rivas-Marin E."/>
            <person name="Kohn T."/>
            <person name="Peeters S.H."/>
            <person name="Heuer A."/>
            <person name="Rast P."/>
            <person name="Oberbeckmann S."/>
            <person name="Bunk B."/>
            <person name="Jeske O."/>
            <person name="Meyerdierks A."/>
            <person name="Storesund J.E."/>
            <person name="Kallscheuer N."/>
            <person name="Luecker S."/>
            <person name="Lage O.M."/>
            <person name="Pohl T."/>
            <person name="Merkel B.J."/>
            <person name="Hornburger P."/>
            <person name="Mueller R.-W."/>
            <person name="Bruemmer F."/>
            <person name="Labrenz M."/>
            <person name="Spormann A.M."/>
            <person name="Op den Camp H."/>
            <person name="Overmann J."/>
            <person name="Amann R."/>
            <person name="Jetten M.S.M."/>
            <person name="Mascher T."/>
            <person name="Medema M.H."/>
            <person name="Devos D.P."/>
            <person name="Kaster A.-K."/>
            <person name="Ovreas L."/>
            <person name="Rohde M."/>
            <person name="Galperin M.Y."/>
            <person name="Jogler C."/>
        </authorList>
    </citation>
    <scope>NUCLEOTIDE SEQUENCE [LARGE SCALE GENOMIC DNA]</scope>
    <source>
        <strain evidence="7 8">Pan44</strain>
    </source>
</reference>
<dbReference type="AlphaFoldDB" id="A0A517SN09"/>
<protein>
    <submittedName>
        <fullName evidence="7">All-trans-nonaprenyl-diphosphate synthase (Geranyl-diphosphate specific)</fullName>
        <ecNumber evidence="7">2.5.1.84</ecNumber>
    </submittedName>
</protein>
<dbReference type="Gene3D" id="1.10.600.10">
    <property type="entry name" value="Farnesyl Diphosphate Synthase"/>
    <property type="match status" value="1"/>
</dbReference>
<dbReference type="GO" id="GO:0046872">
    <property type="term" value="F:metal ion binding"/>
    <property type="evidence" value="ECO:0007669"/>
    <property type="project" value="UniProtKB-KW"/>
</dbReference>